<dbReference type="AlphaFoldDB" id="A0A031K3K6"/>
<proteinExistence type="predicted"/>
<organism evidence="1 2">
    <name type="scientific">Novosphingobium resinovorum</name>
    <dbReference type="NCBI Taxonomy" id="158500"/>
    <lineage>
        <taxon>Bacteria</taxon>
        <taxon>Pseudomonadati</taxon>
        <taxon>Pseudomonadota</taxon>
        <taxon>Alphaproteobacteria</taxon>
        <taxon>Sphingomonadales</taxon>
        <taxon>Sphingomonadaceae</taxon>
        <taxon>Novosphingobium</taxon>
    </lineage>
</organism>
<evidence type="ECO:0000313" key="2">
    <source>
        <dbReference type="Proteomes" id="UP000024329"/>
    </source>
</evidence>
<dbReference type="EMBL" id="JFYZ01000001">
    <property type="protein sequence ID" value="EZP84546.1"/>
    <property type="molecule type" value="Genomic_DNA"/>
</dbReference>
<gene>
    <name evidence="1" type="ORF">BV97_00302</name>
</gene>
<name>A0A031K3K6_9SPHN</name>
<comment type="caution">
    <text evidence="1">The sequence shown here is derived from an EMBL/GenBank/DDBJ whole genome shotgun (WGS) entry which is preliminary data.</text>
</comment>
<dbReference type="Proteomes" id="UP000024329">
    <property type="component" value="Unassembled WGS sequence"/>
</dbReference>
<protein>
    <submittedName>
        <fullName evidence="1">Uncharacterized protein</fullName>
    </submittedName>
</protein>
<evidence type="ECO:0000313" key="1">
    <source>
        <dbReference type="EMBL" id="EZP84546.1"/>
    </source>
</evidence>
<sequence length="33" mass="3544">MADAHGLGNRAESIVIHQSVATPDTFYGPVLIY</sequence>
<accession>A0A031K3K6</accession>
<reference evidence="1 2" key="1">
    <citation type="submission" date="2014-03" db="EMBL/GenBank/DDBJ databases">
        <title>Whole genome sequence of Novosphingobium resinovorum KF1.</title>
        <authorList>
            <person name="Gan H.M."/>
            <person name="Gan H.Y."/>
            <person name="Chew T.H."/>
            <person name="Savka M.A."/>
        </authorList>
    </citation>
    <scope>NUCLEOTIDE SEQUENCE [LARGE SCALE GENOMIC DNA]</scope>
    <source>
        <strain evidence="1 2">KF1</strain>
    </source>
</reference>